<keyword evidence="3" id="KW-1185">Reference proteome</keyword>
<dbReference type="OrthoDB" id="1822819at2759"/>
<reference evidence="2 3" key="1">
    <citation type="journal article" date="2018" name="Mol. Plant">
        <title>The genome of Artemisia annua provides insight into the evolution of Asteraceae family and artemisinin biosynthesis.</title>
        <authorList>
            <person name="Shen Q."/>
            <person name="Zhang L."/>
            <person name="Liao Z."/>
            <person name="Wang S."/>
            <person name="Yan T."/>
            <person name="Shi P."/>
            <person name="Liu M."/>
            <person name="Fu X."/>
            <person name="Pan Q."/>
            <person name="Wang Y."/>
            <person name="Lv Z."/>
            <person name="Lu X."/>
            <person name="Zhang F."/>
            <person name="Jiang W."/>
            <person name="Ma Y."/>
            <person name="Chen M."/>
            <person name="Hao X."/>
            <person name="Li L."/>
            <person name="Tang Y."/>
            <person name="Lv G."/>
            <person name="Zhou Y."/>
            <person name="Sun X."/>
            <person name="Brodelius P.E."/>
            <person name="Rose J.K.C."/>
            <person name="Tang K."/>
        </authorList>
    </citation>
    <scope>NUCLEOTIDE SEQUENCE [LARGE SCALE GENOMIC DNA]</scope>
    <source>
        <strain evidence="3">cv. Huhao1</strain>
        <tissue evidence="2">Leaf</tissue>
    </source>
</reference>
<dbReference type="GO" id="GO:0008824">
    <property type="term" value="F:cyanate hydratase activity"/>
    <property type="evidence" value="ECO:0007669"/>
    <property type="project" value="InterPro"/>
</dbReference>
<comment type="caution">
    <text evidence="2">The sequence shown here is derived from an EMBL/GenBank/DDBJ whole genome shotgun (WGS) entry which is preliminary data.</text>
</comment>
<dbReference type="InterPro" id="IPR003712">
    <property type="entry name" value="Cyanate_lyase_C"/>
</dbReference>
<proteinExistence type="predicted"/>
<evidence type="ECO:0000313" key="3">
    <source>
        <dbReference type="Proteomes" id="UP000245207"/>
    </source>
</evidence>
<dbReference type="PANTHER" id="PTHR34186">
    <property type="entry name" value="CYANATE HYDRATASE"/>
    <property type="match status" value="1"/>
</dbReference>
<dbReference type="STRING" id="35608.A0A2U1MVS0"/>
<dbReference type="Gene3D" id="3.30.1160.10">
    <property type="entry name" value="Cyanate lyase, C-terminal domain"/>
    <property type="match status" value="1"/>
</dbReference>
<organism evidence="2 3">
    <name type="scientific">Artemisia annua</name>
    <name type="common">Sweet wormwood</name>
    <dbReference type="NCBI Taxonomy" id="35608"/>
    <lineage>
        <taxon>Eukaryota</taxon>
        <taxon>Viridiplantae</taxon>
        <taxon>Streptophyta</taxon>
        <taxon>Embryophyta</taxon>
        <taxon>Tracheophyta</taxon>
        <taxon>Spermatophyta</taxon>
        <taxon>Magnoliopsida</taxon>
        <taxon>eudicotyledons</taxon>
        <taxon>Gunneridae</taxon>
        <taxon>Pentapetalae</taxon>
        <taxon>asterids</taxon>
        <taxon>campanulids</taxon>
        <taxon>Asterales</taxon>
        <taxon>Asteraceae</taxon>
        <taxon>Asteroideae</taxon>
        <taxon>Anthemideae</taxon>
        <taxon>Artemisiinae</taxon>
        <taxon>Artemisia</taxon>
    </lineage>
</organism>
<feature type="domain" description="Cyanate lyase C-terminal" evidence="1">
    <location>
        <begin position="19"/>
        <end position="52"/>
    </location>
</feature>
<sequence length="118" mass="13247">MKQLTQLTPNKVTIQIPRLSAIDFFCSVDKVKSVVGNDRVVLTFDGKDLPHTDYVSHSINRKKIEDEVSVSISTSTEADDCNYLCTSVLKIWLEIRSLSYLDGLKRAVPVILCGGWMK</sequence>
<gene>
    <name evidence="2" type="ORF">CTI12_AA334700</name>
</gene>
<evidence type="ECO:0000313" key="2">
    <source>
        <dbReference type="EMBL" id="PWA65337.1"/>
    </source>
</evidence>
<evidence type="ECO:0000259" key="1">
    <source>
        <dbReference type="Pfam" id="PF02560"/>
    </source>
</evidence>
<dbReference type="InterPro" id="IPR008076">
    <property type="entry name" value="Cyanase"/>
</dbReference>
<name>A0A2U1MVS0_ARTAN</name>
<protein>
    <submittedName>
        <fullName evidence="2">Cyanate hydratase</fullName>
    </submittedName>
</protein>
<dbReference type="AlphaFoldDB" id="A0A2U1MVS0"/>
<dbReference type="InterPro" id="IPR036581">
    <property type="entry name" value="Cyanate_lyase_C_sf"/>
</dbReference>
<dbReference type="PANTHER" id="PTHR34186:SF2">
    <property type="entry name" value="CYANATE HYDRATASE"/>
    <property type="match status" value="1"/>
</dbReference>
<dbReference type="EMBL" id="PKPP01004248">
    <property type="protein sequence ID" value="PWA65337.1"/>
    <property type="molecule type" value="Genomic_DNA"/>
</dbReference>
<dbReference type="SUPFAM" id="SSF55234">
    <property type="entry name" value="Cyanase C-terminal domain"/>
    <property type="match status" value="1"/>
</dbReference>
<dbReference type="Pfam" id="PF02560">
    <property type="entry name" value="Cyanate_lyase"/>
    <property type="match status" value="1"/>
</dbReference>
<accession>A0A2U1MVS0</accession>
<dbReference type="Proteomes" id="UP000245207">
    <property type="component" value="Unassembled WGS sequence"/>
</dbReference>